<protein>
    <submittedName>
        <fullName evidence="1">Uncharacterized protein</fullName>
    </submittedName>
</protein>
<dbReference type="Pfam" id="PF22612">
    <property type="entry name" value="GH113"/>
    <property type="match status" value="1"/>
</dbReference>
<organism evidence="1">
    <name type="scientific">marine metagenome</name>
    <dbReference type="NCBI Taxonomy" id="408172"/>
    <lineage>
        <taxon>unclassified sequences</taxon>
        <taxon>metagenomes</taxon>
        <taxon>ecological metagenomes</taxon>
    </lineage>
</organism>
<name>A0A383C9I3_9ZZZZ</name>
<proteinExistence type="predicted"/>
<dbReference type="SUPFAM" id="SSF51445">
    <property type="entry name" value="(Trans)glycosidases"/>
    <property type="match status" value="1"/>
</dbReference>
<dbReference type="InterPro" id="IPR017853">
    <property type="entry name" value="GH"/>
</dbReference>
<dbReference type="CDD" id="cd19608">
    <property type="entry name" value="GH113_mannanase-like"/>
    <property type="match status" value="1"/>
</dbReference>
<dbReference type="AlphaFoldDB" id="A0A383C9I3"/>
<reference evidence="1" key="1">
    <citation type="submission" date="2018-05" db="EMBL/GenBank/DDBJ databases">
        <authorList>
            <person name="Lanie J.A."/>
            <person name="Ng W.-L."/>
            <person name="Kazmierczak K.M."/>
            <person name="Andrzejewski T.M."/>
            <person name="Davidsen T.M."/>
            <person name="Wayne K.J."/>
            <person name="Tettelin H."/>
            <person name="Glass J.I."/>
            <person name="Rusch D."/>
            <person name="Podicherti R."/>
            <person name="Tsui H.-C.T."/>
            <person name="Winkler M.E."/>
        </authorList>
    </citation>
    <scope>NUCLEOTIDE SEQUENCE</scope>
</reference>
<dbReference type="InterPro" id="IPR055151">
    <property type="entry name" value="GH113"/>
</dbReference>
<gene>
    <name evidence="1" type="ORF">METZ01_LOCUS481716</name>
</gene>
<dbReference type="Gene3D" id="3.20.20.80">
    <property type="entry name" value="Glycosidases"/>
    <property type="match status" value="1"/>
</dbReference>
<accession>A0A383C9I3</accession>
<feature type="non-terminal residue" evidence="1">
    <location>
        <position position="1"/>
    </location>
</feature>
<dbReference type="EMBL" id="UINC01206977">
    <property type="protein sequence ID" value="SVE28862.1"/>
    <property type="molecule type" value="Genomic_DNA"/>
</dbReference>
<sequence>PILGLLVAVSLIMFDLTILRSGRTALRPNLQKGVALGLYRTDRGMSYYRPVLDRISSLGATHLSLPVYLFQDSVYTTSLYSKPTDGATPEQHDMVLQEVILYAHRLGMKVMVSPVVDIENPVNNQWRGVIAPTDWTAWFESYREFVRHYAEIGEALDVEFFNVGTELVSSEYRAEEWKRTIWSVREVFSGKLVYSANWDHYDTIEFWDELDFLGLSAYYELAPTDDPTVEDLLLGWTPIKRA</sequence>
<evidence type="ECO:0000313" key="1">
    <source>
        <dbReference type="EMBL" id="SVE28862.1"/>
    </source>
</evidence>
<feature type="non-terminal residue" evidence="1">
    <location>
        <position position="242"/>
    </location>
</feature>